<proteinExistence type="predicted"/>
<feature type="domain" description="EamA" evidence="2">
    <location>
        <begin position="151"/>
        <end position="283"/>
    </location>
</feature>
<dbReference type="PANTHER" id="PTHR22911">
    <property type="entry name" value="ACYL-MALONYL CONDENSING ENZYME-RELATED"/>
    <property type="match status" value="1"/>
</dbReference>
<gene>
    <name evidence="3" type="ORF">SAMN02745124_02526</name>
</gene>
<feature type="transmembrane region" description="Helical" evidence="1">
    <location>
        <begin position="68"/>
        <end position="88"/>
    </location>
</feature>
<keyword evidence="1" id="KW-1133">Transmembrane helix</keyword>
<dbReference type="InterPro" id="IPR037185">
    <property type="entry name" value="EmrE-like"/>
</dbReference>
<feature type="transmembrane region" description="Helical" evidence="1">
    <location>
        <begin position="205"/>
        <end position="230"/>
    </location>
</feature>
<feature type="transmembrane region" description="Helical" evidence="1">
    <location>
        <begin position="38"/>
        <end position="56"/>
    </location>
</feature>
<dbReference type="STRING" id="1121409.SAMN02745124_02526"/>
<dbReference type="InterPro" id="IPR000620">
    <property type="entry name" value="EamA_dom"/>
</dbReference>
<feature type="domain" description="EamA" evidence="2">
    <location>
        <begin position="9"/>
        <end position="140"/>
    </location>
</feature>
<dbReference type="SUPFAM" id="SSF103481">
    <property type="entry name" value="Multidrug resistance efflux transporter EmrE"/>
    <property type="match status" value="2"/>
</dbReference>
<evidence type="ECO:0000313" key="3">
    <source>
        <dbReference type="EMBL" id="SHH91208.1"/>
    </source>
</evidence>
<dbReference type="EMBL" id="FQXS01000015">
    <property type="protein sequence ID" value="SHH91208.1"/>
    <property type="molecule type" value="Genomic_DNA"/>
</dbReference>
<dbReference type="Gene3D" id="1.10.3730.20">
    <property type="match status" value="1"/>
</dbReference>
<protein>
    <submittedName>
        <fullName evidence="3">Drug/metabolite transporter, DME family</fullName>
    </submittedName>
</protein>
<keyword evidence="1" id="KW-0812">Transmembrane</keyword>
<accession>A0A1M5WUU5</accession>
<name>A0A1M5WUU5_9BACT</name>
<feature type="transmembrane region" description="Helical" evidence="1">
    <location>
        <begin position="123"/>
        <end position="142"/>
    </location>
</feature>
<organism evidence="3 4">
    <name type="scientific">Desulfofustis glycolicus DSM 9705</name>
    <dbReference type="NCBI Taxonomy" id="1121409"/>
    <lineage>
        <taxon>Bacteria</taxon>
        <taxon>Pseudomonadati</taxon>
        <taxon>Thermodesulfobacteriota</taxon>
        <taxon>Desulfobulbia</taxon>
        <taxon>Desulfobulbales</taxon>
        <taxon>Desulfocapsaceae</taxon>
        <taxon>Desulfofustis</taxon>
    </lineage>
</organism>
<reference evidence="3 4" key="1">
    <citation type="submission" date="2016-11" db="EMBL/GenBank/DDBJ databases">
        <authorList>
            <person name="Jaros S."/>
            <person name="Januszkiewicz K."/>
            <person name="Wedrychowicz H."/>
        </authorList>
    </citation>
    <scope>NUCLEOTIDE SEQUENCE [LARGE SCALE GENOMIC DNA]</scope>
    <source>
        <strain evidence="3 4">DSM 9705</strain>
    </source>
</reference>
<feature type="transmembrane region" description="Helical" evidence="1">
    <location>
        <begin position="94"/>
        <end position="116"/>
    </location>
</feature>
<feature type="transmembrane region" description="Helical" evidence="1">
    <location>
        <begin position="181"/>
        <end position="199"/>
    </location>
</feature>
<evidence type="ECO:0000313" key="4">
    <source>
        <dbReference type="Proteomes" id="UP000184139"/>
    </source>
</evidence>
<evidence type="ECO:0000256" key="1">
    <source>
        <dbReference type="SAM" id="Phobius"/>
    </source>
</evidence>
<sequence>MQISHTVVGMISIVAAAVLWGTTGTAQALAPIESTPQIIGALRLLVGGVALALVSLMRNGPSLAAMPVWLAVGGGLFVALYQLCFFWGVALTGVAVGTMVGIGSAPVFAGVLDTLFMKRRPSGQWYVATLMALLGCIILLGNSGRIEVHPLGIGLAAGAGLAYAVYTMFMKKLLPGRPPESVAAVVFCIGAAALLPFLFTADLSWIARPAGLAVVIHLGVLATALSYFLFCRGLEHVQVSTAVTLTLAEPFTAGLLGVAVLGEQVGGVGWIGLILILSGLIVLALPFGRATKLSSNQS</sequence>
<dbReference type="AlphaFoldDB" id="A0A1M5WUU5"/>
<dbReference type="Pfam" id="PF00892">
    <property type="entry name" value="EamA"/>
    <property type="match status" value="2"/>
</dbReference>
<feature type="transmembrane region" description="Helical" evidence="1">
    <location>
        <begin position="148"/>
        <end position="169"/>
    </location>
</feature>
<keyword evidence="4" id="KW-1185">Reference proteome</keyword>
<dbReference type="GO" id="GO:0016020">
    <property type="term" value="C:membrane"/>
    <property type="evidence" value="ECO:0007669"/>
    <property type="project" value="InterPro"/>
</dbReference>
<keyword evidence="1" id="KW-0472">Membrane</keyword>
<feature type="transmembrane region" description="Helical" evidence="1">
    <location>
        <begin position="242"/>
        <end position="262"/>
    </location>
</feature>
<dbReference type="PANTHER" id="PTHR22911:SF79">
    <property type="entry name" value="MOBA-LIKE NTP TRANSFERASE DOMAIN-CONTAINING PROTEIN"/>
    <property type="match status" value="1"/>
</dbReference>
<dbReference type="Proteomes" id="UP000184139">
    <property type="component" value="Unassembled WGS sequence"/>
</dbReference>
<evidence type="ECO:0000259" key="2">
    <source>
        <dbReference type="Pfam" id="PF00892"/>
    </source>
</evidence>
<feature type="transmembrane region" description="Helical" evidence="1">
    <location>
        <begin position="268"/>
        <end position="288"/>
    </location>
</feature>
<dbReference type="RefSeq" id="WP_208609787.1">
    <property type="nucleotide sequence ID" value="NZ_FQXS01000015.1"/>
</dbReference>